<dbReference type="Proteomes" id="UP000199561">
    <property type="component" value="Unassembled WGS sequence"/>
</dbReference>
<dbReference type="GO" id="GO:0051607">
    <property type="term" value="P:defense response to virus"/>
    <property type="evidence" value="ECO:0007669"/>
    <property type="project" value="UniProtKB-KW"/>
</dbReference>
<evidence type="ECO:0000256" key="5">
    <source>
        <dbReference type="ARBA" id="ARBA00022840"/>
    </source>
</evidence>
<evidence type="ECO:0000256" key="9">
    <source>
        <dbReference type="ARBA" id="ARBA00044145"/>
    </source>
</evidence>
<evidence type="ECO:0000256" key="2">
    <source>
        <dbReference type="ARBA" id="ARBA00022695"/>
    </source>
</evidence>
<evidence type="ECO:0000256" key="1">
    <source>
        <dbReference type="ARBA" id="ARBA00022679"/>
    </source>
</evidence>
<feature type="domain" description="Cyclic GMP-AMP synthase DncV-like nucleotidyltransferase" evidence="11">
    <location>
        <begin position="51"/>
        <end position="138"/>
    </location>
</feature>
<dbReference type="STRING" id="52442.SAMN05421880_12929"/>
<dbReference type="GO" id="GO:0005524">
    <property type="term" value="F:ATP binding"/>
    <property type="evidence" value="ECO:0007669"/>
    <property type="project" value="UniProtKB-KW"/>
</dbReference>
<name>A0A1I4T639_9PROT</name>
<evidence type="ECO:0000259" key="11">
    <source>
        <dbReference type="Pfam" id="PF21654"/>
    </source>
</evidence>
<dbReference type="InterPro" id="IPR048445">
    <property type="entry name" value="DncV-like_NTFase"/>
</dbReference>
<protein>
    <recommendedName>
        <fullName evidence="9">Cyclic GMP-AMP synthase</fullName>
    </recommendedName>
</protein>
<keyword evidence="3" id="KW-0479">Metal-binding</keyword>
<dbReference type="InterPro" id="IPR006116">
    <property type="entry name" value="NT_2-5OAS_ClassI-CCAase"/>
</dbReference>
<keyword evidence="7" id="KW-0546">Nucleotide metabolism</keyword>
<dbReference type="CDD" id="cd05400">
    <property type="entry name" value="NT_2-5OAS_ClassI-CCAase"/>
    <property type="match status" value="1"/>
</dbReference>
<keyword evidence="4" id="KW-0547">Nucleotide-binding</keyword>
<dbReference type="GO" id="GO:0009117">
    <property type="term" value="P:nucleotide metabolic process"/>
    <property type="evidence" value="ECO:0007669"/>
    <property type="project" value="UniProtKB-KW"/>
</dbReference>
<keyword evidence="6" id="KW-0460">Magnesium</keyword>
<organism evidence="12 13">
    <name type="scientific">Nitrosomonas nitrosa</name>
    <dbReference type="NCBI Taxonomy" id="52442"/>
    <lineage>
        <taxon>Bacteria</taxon>
        <taxon>Pseudomonadati</taxon>
        <taxon>Pseudomonadota</taxon>
        <taxon>Betaproteobacteria</taxon>
        <taxon>Nitrosomonadales</taxon>
        <taxon>Nitrosomonadaceae</taxon>
        <taxon>Nitrosomonas</taxon>
    </lineage>
</organism>
<keyword evidence="8" id="KW-0051">Antiviral defense</keyword>
<evidence type="ECO:0000256" key="7">
    <source>
        <dbReference type="ARBA" id="ARBA00023080"/>
    </source>
</evidence>
<gene>
    <name evidence="12" type="ORF">SAMN05421880_12929</name>
</gene>
<dbReference type="GO" id="GO:0046872">
    <property type="term" value="F:metal ion binding"/>
    <property type="evidence" value="ECO:0007669"/>
    <property type="project" value="UniProtKB-KW"/>
</dbReference>
<comment type="catalytic activity">
    <reaction evidence="10">
        <text>GTP + ATP = 3',3'-cGAMP + 2 diphosphate</text>
        <dbReference type="Rhea" id="RHEA:35647"/>
        <dbReference type="ChEBI" id="CHEBI:30616"/>
        <dbReference type="ChEBI" id="CHEBI:33019"/>
        <dbReference type="ChEBI" id="CHEBI:37565"/>
        <dbReference type="ChEBI" id="CHEBI:71501"/>
    </reaction>
    <physiologicalReaction direction="left-to-right" evidence="10">
        <dbReference type="Rhea" id="RHEA:35648"/>
    </physiologicalReaction>
</comment>
<evidence type="ECO:0000256" key="3">
    <source>
        <dbReference type="ARBA" id="ARBA00022723"/>
    </source>
</evidence>
<reference evidence="12 13" key="1">
    <citation type="submission" date="2016-10" db="EMBL/GenBank/DDBJ databases">
        <authorList>
            <person name="de Groot N.N."/>
        </authorList>
    </citation>
    <scope>NUCLEOTIDE SEQUENCE [LARGE SCALE GENOMIC DNA]</scope>
    <source>
        <strain evidence="12 13">Nm146</strain>
    </source>
</reference>
<dbReference type="GO" id="GO:0016779">
    <property type="term" value="F:nucleotidyltransferase activity"/>
    <property type="evidence" value="ECO:0007669"/>
    <property type="project" value="UniProtKB-KW"/>
</dbReference>
<keyword evidence="1" id="KW-0808">Transferase</keyword>
<evidence type="ECO:0000256" key="4">
    <source>
        <dbReference type="ARBA" id="ARBA00022741"/>
    </source>
</evidence>
<evidence type="ECO:0000256" key="8">
    <source>
        <dbReference type="ARBA" id="ARBA00023118"/>
    </source>
</evidence>
<dbReference type="Pfam" id="PF21654">
    <property type="entry name" value="DncV-like_NTFase"/>
    <property type="match status" value="1"/>
</dbReference>
<proteinExistence type="predicted"/>
<evidence type="ECO:0000313" key="12">
    <source>
        <dbReference type="EMBL" id="SFM72047.1"/>
    </source>
</evidence>
<keyword evidence="5" id="KW-0067">ATP-binding</keyword>
<keyword evidence="2" id="KW-0548">Nucleotidyltransferase</keyword>
<evidence type="ECO:0000313" key="13">
    <source>
        <dbReference type="Proteomes" id="UP000199561"/>
    </source>
</evidence>
<dbReference type="RefSeq" id="WP_090671356.1">
    <property type="nucleotide sequence ID" value="NZ_FOUF01000029.1"/>
</dbReference>
<accession>A0A1I4T639</accession>
<sequence>MITNEQKRVVIDNMVKLLELPDSAYDKARKRYEDLGEWFDRDESAVSGNNPHIFPQGSFRLGTAIRPLDESEEYDLDLACKLRDGISKDSHTQEILKKLIGIELEAYRKARGIKSELEPKHRCWRLGYQDDLSFHMDIVPCIPADEKRRKAILESIRNTGLDEYVAGAASQTTVSITDDRHEGYKHICDNWNISNPEGYAKWFEYRMNPQQTRILLEKAQVDDVPLFKKKTPLQRVIQILKRHRDNWSKDNPDSKPISIIITTLAARAYNGETDIVTALGNVLEKMGGLVRPTKPRVPNPVDPEEDFADRWYRHDCLHLRLEDNFNAWLLQARTDFQHLTSTTDTEFLCEHIEEKFSLRVNEAELKKQLGISAASVNIVTPKAHTINRQDSARPWEW</sequence>
<dbReference type="EMBL" id="FOUF01000029">
    <property type="protein sequence ID" value="SFM72047.1"/>
    <property type="molecule type" value="Genomic_DNA"/>
</dbReference>
<keyword evidence="13" id="KW-1185">Reference proteome</keyword>
<evidence type="ECO:0000256" key="6">
    <source>
        <dbReference type="ARBA" id="ARBA00022842"/>
    </source>
</evidence>
<evidence type="ECO:0000256" key="10">
    <source>
        <dbReference type="ARBA" id="ARBA00048304"/>
    </source>
</evidence>
<dbReference type="AlphaFoldDB" id="A0A1I4T639"/>